<reference evidence="2" key="1">
    <citation type="submission" date="2020-09" db="EMBL/GenBank/DDBJ databases">
        <authorList>
            <person name="Kikuchi T."/>
        </authorList>
    </citation>
    <scope>NUCLEOTIDE SEQUENCE</scope>
    <source>
        <strain evidence="2">Ka4C1</strain>
    </source>
</reference>
<dbReference type="OrthoDB" id="5847181at2759"/>
<organism evidence="2 3">
    <name type="scientific">Bursaphelenchus xylophilus</name>
    <name type="common">Pinewood nematode worm</name>
    <name type="synonym">Aphelenchoides xylophilus</name>
    <dbReference type="NCBI Taxonomy" id="6326"/>
    <lineage>
        <taxon>Eukaryota</taxon>
        <taxon>Metazoa</taxon>
        <taxon>Ecdysozoa</taxon>
        <taxon>Nematoda</taxon>
        <taxon>Chromadorea</taxon>
        <taxon>Rhabditida</taxon>
        <taxon>Tylenchina</taxon>
        <taxon>Tylenchomorpha</taxon>
        <taxon>Aphelenchoidea</taxon>
        <taxon>Aphelenchoididae</taxon>
        <taxon>Bursaphelenchus</taxon>
    </lineage>
</organism>
<dbReference type="Proteomes" id="UP000659654">
    <property type="component" value="Unassembled WGS sequence"/>
</dbReference>
<feature type="region of interest" description="Disordered" evidence="1">
    <location>
        <begin position="165"/>
        <end position="189"/>
    </location>
</feature>
<feature type="region of interest" description="Disordered" evidence="1">
    <location>
        <begin position="398"/>
        <end position="441"/>
    </location>
</feature>
<feature type="compositionally biased region" description="Basic and acidic residues" evidence="1">
    <location>
        <begin position="756"/>
        <end position="771"/>
    </location>
</feature>
<proteinExistence type="predicted"/>
<gene>
    <name evidence="2" type="ORF">BXYJ_LOCUS9328</name>
</gene>
<dbReference type="EMBL" id="CAJFCV020000004">
    <property type="protein sequence ID" value="CAG9116242.1"/>
    <property type="molecule type" value="Genomic_DNA"/>
</dbReference>
<comment type="caution">
    <text evidence="2">The sequence shown here is derived from an EMBL/GenBank/DDBJ whole genome shotgun (WGS) entry which is preliminary data.</text>
</comment>
<dbReference type="AlphaFoldDB" id="A0A7I8WTQ5"/>
<sequence>MHRRGKPVTMNLEQWMIPRFEETIQAGPGWNSTFSTTTRKSSISRFDVTDCSLWRSRQYTVALEEESRAKENMPMPESSLLKSGENDVLGTTFLNVTDGSLWRTKINGSRQNTVALEEESRAKENMPMPESSLLKSGENDVLGTTFLNVTDGSLWRTKINGSRQNTVALEEESRAKENMPMPESSLLKSGENDVLGTTFLNVTDGSLWRTKINSSRQCTVALEEESRAKENMPMPESSLLKSGESDVIGTTFQNVTDGSLWRTKINRSRQYTAASEEECRAKENMPMPESSLLKSGENDVLGTTFQNVTDGSLRRTKINHSEALQEPPLREEEELSENLMNLSMSEFTGPVNPLLRKFSSNLAQKSRQSLMPLDPRRPSVPRMSLGPMFRNLSLKRKSSLNSEISNGSSPHTSSGRSSRTSEPSTPRSPARKVMSLTKKSSPKLVDRVRIMELIKAAQEKSYASPTISSLSKSKSDFGSPDFQVVLNPGKRRDNKEGRSSALEMIAYNYQTPTRDERNRPLEEEELLSGPIPSQPARLSHSVNPRILFDGEETVINSGDLLSQPIQSQKNQPLGFLNESDITLGSESPLRKEDVRISTGHLPSESHFFSDSVVGLEFCEDLPGSSQDSGFDSTKIMSFARESDDTGASLQLEEGLRSPAPKHLVIAAKKQKPLKEAKIRPPKIVVGADEFASDHNLRRSTRTRPTRRLNHGAGERLIYSPGGSVIGIEQGKIYHPLCIKYNTPDLAKAFEMDKKAKKNRAEMRKVQREGRNQRLAQSQ</sequence>
<accession>A0A7I8WTQ5</accession>
<feature type="region of interest" description="Disordered" evidence="1">
    <location>
        <begin position="276"/>
        <end position="295"/>
    </location>
</feature>
<evidence type="ECO:0000313" key="2">
    <source>
        <dbReference type="EMBL" id="CAD5226783.1"/>
    </source>
</evidence>
<protein>
    <submittedName>
        <fullName evidence="2">(pine wood nematode) hypothetical protein</fullName>
    </submittedName>
</protein>
<name>A0A7I8WTQ5_BURXY</name>
<dbReference type="Proteomes" id="UP000582659">
    <property type="component" value="Unassembled WGS sequence"/>
</dbReference>
<feature type="region of interest" description="Disordered" evidence="1">
    <location>
        <begin position="756"/>
        <end position="778"/>
    </location>
</feature>
<dbReference type="EMBL" id="CAJFDI010000004">
    <property type="protein sequence ID" value="CAD5226783.1"/>
    <property type="molecule type" value="Genomic_DNA"/>
</dbReference>
<keyword evidence="3" id="KW-1185">Reference proteome</keyword>
<evidence type="ECO:0000256" key="1">
    <source>
        <dbReference type="SAM" id="MobiDB-lite"/>
    </source>
</evidence>
<feature type="region of interest" description="Disordered" evidence="1">
    <location>
        <begin position="366"/>
        <end position="386"/>
    </location>
</feature>
<feature type="region of interest" description="Disordered" evidence="1">
    <location>
        <begin position="223"/>
        <end position="242"/>
    </location>
</feature>
<evidence type="ECO:0000313" key="3">
    <source>
        <dbReference type="Proteomes" id="UP000659654"/>
    </source>
</evidence>
<feature type="compositionally biased region" description="Low complexity" evidence="1">
    <location>
        <begin position="399"/>
        <end position="428"/>
    </location>
</feature>
<feature type="region of interest" description="Disordered" evidence="1">
    <location>
        <begin position="112"/>
        <end position="136"/>
    </location>
</feature>